<keyword evidence="3" id="KW-1185">Reference proteome</keyword>
<dbReference type="Proteomes" id="UP001303160">
    <property type="component" value="Unassembled WGS sequence"/>
</dbReference>
<feature type="compositionally biased region" description="Basic residues" evidence="1">
    <location>
        <begin position="381"/>
        <end position="390"/>
    </location>
</feature>
<feature type="compositionally biased region" description="Basic residues" evidence="1">
    <location>
        <begin position="301"/>
        <end position="315"/>
    </location>
</feature>
<dbReference type="EMBL" id="MU864077">
    <property type="protein sequence ID" value="KAK4194272.1"/>
    <property type="molecule type" value="Genomic_DNA"/>
</dbReference>
<dbReference type="AlphaFoldDB" id="A0AAN7AQ13"/>
<feature type="compositionally biased region" description="Basic and acidic residues" evidence="1">
    <location>
        <begin position="212"/>
        <end position="230"/>
    </location>
</feature>
<feature type="compositionally biased region" description="Basic and acidic residues" evidence="1">
    <location>
        <begin position="177"/>
        <end position="199"/>
    </location>
</feature>
<sequence>METINTIKDAATKAIWGDPEAHKEPVSGRMGNTAAGEPYDAGNIESSSAALKTTNPNPEVEPVNTPLKTENKDKVITNAEFNKHANPSATSVELPPPTPNEKAAIATAITAKPDTSSNKDTTAAVTTKPDTGSSKVDTNPAKTQPSSHIPGDSTHAQNDTRAPTNPLAVHHSVGETGKPDAKKNVDDSGDGVDKSDNPVKIDGPGPRPLEVVAKENGGDAGAKAREEKKGQRSSSVDTQEDHESGTGELYVRSSGLKADGGDFDAAKPGAGKEADRLMEEEKLHSHTRETTTEKHTEKEHTHKKHHIPLPHHKKKDSGYEHGLEDGKATGTTAEDYTGDVSATHNKDIPEDEVARNWELKSTKPADVDHKEKTSLKEKIKQKLHRSSVSS</sequence>
<feature type="region of interest" description="Disordered" evidence="1">
    <location>
        <begin position="15"/>
        <end position="390"/>
    </location>
</feature>
<comment type="caution">
    <text evidence="2">The sequence shown here is derived from an EMBL/GenBank/DDBJ whole genome shotgun (WGS) entry which is preliminary data.</text>
</comment>
<evidence type="ECO:0000256" key="1">
    <source>
        <dbReference type="SAM" id="MobiDB-lite"/>
    </source>
</evidence>
<feature type="compositionally biased region" description="Low complexity" evidence="1">
    <location>
        <begin position="53"/>
        <end position="66"/>
    </location>
</feature>
<organism evidence="2 3">
    <name type="scientific">Triangularia verruculosa</name>
    <dbReference type="NCBI Taxonomy" id="2587418"/>
    <lineage>
        <taxon>Eukaryota</taxon>
        <taxon>Fungi</taxon>
        <taxon>Dikarya</taxon>
        <taxon>Ascomycota</taxon>
        <taxon>Pezizomycotina</taxon>
        <taxon>Sordariomycetes</taxon>
        <taxon>Sordariomycetidae</taxon>
        <taxon>Sordariales</taxon>
        <taxon>Podosporaceae</taxon>
        <taxon>Triangularia</taxon>
    </lineage>
</organism>
<reference evidence="2" key="2">
    <citation type="submission" date="2023-05" db="EMBL/GenBank/DDBJ databases">
        <authorList>
            <consortium name="Lawrence Berkeley National Laboratory"/>
            <person name="Steindorff A."/>
            <person name="Hensen N."/>
            <person name="Bonometti L."/>
            <person name="Westerberg I."/>
            <person name="Brannstrom I.O."/>
            <person name="Guillou S."/>
            <person name="Cros-Aarteil S."/>
            <person name="Calhoun S."/>
            <person name="Haridas S."/>
            <person name="Kuo A."/>
            <person name="Mondo S."/>
            <person name="Pangilinan J."/>
            <person name="Riley R."/>
            <person name="Labutti K."/>
            <person name="Andreopoulos B."/>
            <person name="Lipzen A."/>
            <person name="Chen C."/>
            <person name="Yanf M."/>
            <person name="Daum C."/>
            <person name="Ng V."/>
            <person name="Clum A."/>
            <person name="Ohm R."/>
            <person name="Martin F."/>
            <person name="Silar P."/>
            <person name="Natvig D."/>
            <person name="Lalanne C."/>
            <person name="Gautier V."/>
            <person name="Ament-Velasquez S.L."/>
            <person name="Kruys A."/>
            <person name="Hutchinson M.I."/>
            <person name="Powell A.J."/>
            <person name="Barry K."/>
            <person name="Miller A.N."/>
            <person name="Grigoriev I.V."/>
            <person name="Debuchy R."/>
            <person name="Gladieux P."/>
            <person name="Thoren M.H."/>
            <person name="Johannesson H."/>
        </authorList>
    </citation>
    <scope>NUCLEOTIDE SEQUENCE</scope>
    <source>
        <strain evidence="2">CBS 315.58</strain>
    </source>
</reference>
<feature type="compositionally biased region" description="Basic and acidic residues" evidence="1">
    <location>
        <begin position="270"/>
        <end position="300"/>
    </location>
</feature>
<feature type="compositionally biased region" description="Low complexity" evidence="1">
    <location>
        <begin position="102"/>
        <end position="112"/>
    </location>
</feature>
<accession>A0AAN7AQ13</accession>
<evidence type="ECO:0000313" key="2">
    <source>
        <dbReference type="EMBL" id="KAK4194272.1"/>
    </source>
</evidence>
<feature type="compositionally biased region" description="Basic and acidic residues" evidence="1">
    <location>
        <begin position="316"/>
        <end position="327"/>
    </location>
</feature>
<reference evidence="2" key="1">
    <citation type="journal article" date="2023" name="Mol. Phylogenet. Evol.">
        <title>Genome-scale phylogeny and comparative genomics of the fungal order Sordariales.</title>
        <authorList>
            <person name="Hensen N."/>
            <person name="Bonometti L."/>
            <person name="Westerberg I."/>
            <person name="Brannstrom I.O."/>
            <person name="Guillou S."/>
            <person name="Cros-Aarteil S."/>
            <person name="Calhoun S."/>
            <person name="Haridas S."/>
            <person name="Kuo A."/>
            <person name="Mondo S."/>
            <person name="Pangilinan J."/>
            <person name="Riley R."/>
            <person name="LaButti K."/>
            <person name="Andreopoulos B."/>
            <person name="Lipzen A."/>
            <person name="Chen C."/>
            <person name="Yan M."/>
            <person name="Daum C."/>
            <person name="Ng V."/>
            <person name="Clum A."/>
            <person name="Steindorff A."/>
            <person name="Ohm R.A."/>
            <person name="Martin F."/>
            <person name="Silar P."/>
            <person name="Natvig D.O."/>
            <person name="Lalanne C."/>
            <person name="Gautier V."/>
            <person name="Ament-Velasquez S.L."/>
            <person name="Kruys A."/>
            <person name="Hutchinson M.I."/>
            <person name="Powell A.J."/>
            <person name="Barry K."/>
            <person name="Miller A.N."/>
            <person name="Grigoriev I.V."/>
            <person name="Debuchy R."/>
            <person name="Gladieux P."/>
            <person name="Hiltunen Thoren M."/>
            <person name="Johannesson H."/>
        </authorList>
    </citation>
    <scope>NUCLEOTIDE SEQUENCE</scope>
    <source>
        <strain evidence="2">CBS 315.58</strain>
    </source>
</reference>
<protein>
    <submittedName>
        <fullName evidence="2">Uncharacterized protein</fullName>
    </submittedName>
</protein>
<feature type="compositionally biased region" description="Polar residues" evidence="1">
    <location>
        <begin position="154"/>
        <end position="163"/>
    </location>
</feature>
<gene>
    <name evidence="2" type="ORF">QBC40DRAFT_38230</name>
</gene>
<evidence type="ECO:0000313" key="3">
    <source>
        <dbReference type="Proteomes" id="UP001303160"/>
    </source>
</evidence>
<feature type="compositionally biased region" description="Polar residues" evidence="1">
    <location>
        <begin position="113"/>
        <end position="147"/>
    </location>
</feature>
<name>A0AAN7AQ13_9PEZI</name>
<proteinExistence type="predicted"/>
<feature type="compositionally biased region" description="Basic and acidic residues" evidence="1">
    <location>
        <begin position="344"/>
        <end position="380"/>
    </location>
</feature>